<gene>
    <name evidence="1" type="ORF">HYALB_00013180</name>
</gene>
<evidence type="ECO:0000313" key="1">
    <source>
        <dbReference type="EMBL" id="CAG8980876.1"/>
    </source>
</evidence>
<sequence>MTSRNPALRSQVIHIYKELLYLGRAYPLGYEYFRQRLHKAFISNARLTSEEEIERGIERAGFVKKGMFYFRCYISHIYIFHTHPT</sequence>
<dbReference type="PANTHER" id="PTHR21024">
    <property type="entry name" value="GROWTH HORMONE-INDUCIBLE SOLUBLE PROTEIN-RELATED"/>
    <property type="match status" value="1"/>
</dbReference>
<comment type="caution">
    <text evidence="1">The sequence shown here is derived from an EMBL/GenBank/DDBJ whole genome shotgun (WGS) entry which is preliminary data.</text>
</comment>
<evidence type="ECO:0000313" key="2">
    <source>
        <dbReference type="Proteomes" id="UP000701801"/>
    </source>
</evidence>
<dbReference type="GO" id="GO:0005739">
    <property type="term" value="C:mitochondrion"/>
    <property type="evidence" value="ECO:0007669"/>
    <property type="project" value="TreeGrafter"/>
</dbReference>
<dbReference type="GO" id="GO:0022904">
    <property type="term" value="P:respiratory electron transport chain"/>
    <property type="evidence" value="ECO:0007669"/>
    <property type="project" value="TreeGrafter"/>
</dbReference>
<proteinExistence type="predicted"/>
<dbReference type="AlphaFoldDB" id="A0A9N9LYG1"/>
<dbReference type="EMBL" id="CAJVRM010000424">
    <property type="protein sequence ID" value="CAG8980876.1"/>
    <property type="molecule type" value="Genomic_DNA"/>
</dbReference>
<dbReference type="Proteomes" id="UP000701801">
    <property type="component" value="Unassembled WGS sequence"/>
</dbReference>
<keyword evidence="2" id="KW-1185">Reference proteome</keyword>
<protein>
    <submittedName>
        <fullName evidence="1">Uncharacterized protein</fullName>
    </submittedName>
</protein>
<dbReference type="GO" id="GO:0090324">
    <property type="term" value="P:negative regulation of oxidative phosphorylation"/>
    <property type="evidence" value="ECO:0007669"/>
    <property type="project" value="InterPro"/>
</dbReference>
<dbReference type="PANTHER" id="PTHR21024:SF0">
    <property type="entry name" value="ELECTRON TRANSFER FLAVOPROTEIN REGULATORY FACTOR 1"/>
    <property type="match status" value="1"/>
</dbReference>
<organism evidence="1 2">
    <name type="scientific">Hymenoscyphus albidus</name>
    <dbReference type="NCBI Taxonomy" id="595503"/>
    <lineage>
        <taxon>Eukaryota</taxon>
        <taxon>Fungi</taxon>
        <taxon>Dikarya</taxon>
        <taxon>Ascomycota</taxon>
        <taxon>Pezizomycotina</taxon>
        <taxon>Leotiomycetes</taxon>
        <taxon>Helotiales</taxon>
        <taxon>Helotiaceae</taxon>
        <taxon>Hymenoscyphus</taxon>
    </lineage>
</organism>
<dbReference type="Pfam" id="PF13233">
    <property type="entry name" value="Complex1_LYR_2"/>
    <property type="match status" value="1"/>
</dbReference>
<accession>A0A9N9LYG1</accession>
<dbReference type="InterPro" id="IPR052000">
    <property type="entry name" value="ETFRF1"/>
</dbReference>
<reference evidence="1" key="1">
    <citation type="submission" date="2021-07" db="EMBL/GenBank/DDBJ databases">
        <authorList>
            <person name="Durling M."/>
        </authorList>
    </citation>
    <scope>NUCLEOTIDE SEQUENCE</scope>
</reference>
<name>A0A9N9LYG1_9HELO</name>